<accession>A0A0A9HGH7</accession>
<organism evidence="2">
    <name type="scientific">Arundo donax</name>
    <name type="common">Giant reed</name>
    <name type="synonym">Donax arundinaceus</name>
    <dbReference type="NCBI Taxonomy" id="35708"/>
    <lineage>
        <taxon>Eukaryota</taxon>
        <taxon>Viridiplantae</taxon>
        <taxon>Streptophyta</taxon>
        <taxon>Embryophyta</taxon>
        <taxon>Tracheophyta</taxon>
        <taxon>Spermatophyta</taxon>
        <taxon>Magnoliopsida</taxon>
        <taxon>Liliopsida</taxon>
        <taxon>Poales</taxon>
        <taxon>Poaceae</taxon>
        <taxon>PACMAD clade</taxon>
        <taxon>Arundinoideae</taxon>
        <taxon>Arundineae</taxon>
        <taxon>Arundo</taxon>
    </lineage>
</organism>
<reference evidence="2" key="1">
    <citation type="submission" date="2014-09" db="EMBL/GenBank/DDBJ databases">
        <authorList>
            <person name="Magalhaes I.L.F."/>
            <person name="Oliveira U."/>
            <person name="Santos F.R."/>
            <person name="Vidigal T.H.D.A."/>
            <person name="Brescovit A.D."/>
            <person name="Santos A.J."/>
        </authorList>
    </citation>
    <scope>NUCLEOTIDE SEQUENCE</scope>
    <source>
        <tissue evidence="2">Shoot tissue taken approximately 20 cm above the soil surface</tissue>
    </source>
</reference>
<dbReference type="AlphaFoldDB" id="A0A0A9HGH7"/>
<keyword evidence="2" id="KW-0240">DNA-directed RNA polymerase</keyword>
<keyword evidence="2" id="KW-0804">Transcription</keyword>
<proteinExistence type="predicted"/>
<feature type="region of interest" description="Disordered" evidence="1">
    <location>
        <begin position="1"/>
        <end position="25"/>
    </location>
</feature>
<sequence length="52" mass="5765">MLAPYAIKQSRSISPRRRPPSRLRPSVGCLVNNTRGPLARACILSSTMCFSF</sequence>
<evidence type="ECO:0000313" key="2">
    <source>
        <dbReference type="EMBL" id="JAE33961.1"/>
    </source>
</evidence>
<dbReference type="EMBL" id="GBRH01163935">
    <property type="protein sequence ID" value="JAE33961.1"/>
    <property type="molecule type" value="Transcribed_RNA"/>
</dbReference>
<evidence type="ECO:0000256" key="1">
    <source>
        <dbReference type="SAM" id="MobiDB-lite"/>
    </source>
</evidence>
<dbReference type="GO" id="GO:0000428">
    <property type="term" value="C:DNA-directed RNA polymerase complex"/>
    <property type="evidence" value="ECO:0007669"/>
    <property type="project" value="UniProtKB-KW"/>
</dbReference>
<reference evidence="2" key="2">
    <citation type="journal article" date="2015" name="Data Brief">
        <title>Shoot transcriptome of the giant reed, Arundo donax.</title>
        <authorList>
            <person name="Barrero R.A."/>
            <person name="Guerrero F.D."/>
            <person name="Moolhuijzen P."/>
            <person name="Goolsby J.A."/>
            <person name="Tidwell J."/>
            <person name="Bellgard S.E."/>
            <person name="Bellgard M.I."/>
        </authorList>
    </citation>
    <scope>NUCLEOTIDE SEQUENCE</scope>
    <source>
        <tissue evidence="2">Shoot tissue taken approximately 20 cm above the soil surface</tissue>
    </source>
</reference>
<name>A0A0A9HGH7_ARUDO</name>
<protein>
    <submittedName>
        <fullName evidence="2">DNA-directed RNA polymerase III subunit, putative</fullName>
    </submittedName>
</protein>